<feature type="region of interest" description="Disordered" evidence="1">
    <location>
        <begin position="336"/>
        <end position="355"/>
    </location>
</feature>
<feature type="transmembrane region" description="Helical" evidence="2">
    <location>
        <begin position="86"/>
        <end position="104"/>
    </location>
</feature>
<keyword evidence="2" id="KW-1133">Transmembrane helix</keyword>
<reference evidence="4" key="1">
    <citation type="submission" date="2021-09" db="EMBL/GenBank/DDBJ databases">
        <title>A high-quality genome of the endoparasitic fungus Hirsutella rhossiliensis with a comparison of Hirsutella genomes reveals transposable elements contributing to genome size variation.</title>
        <authorList>
            <person name="Lin R."/>
            <person name="Jiao Y."/>
            <person name="Sun X."/>
            <person name="Ling J."/>
            <person name="Xie B."/>
            <person name="Cheng X."/>
        </authorList>
    </citation>
    <scope>NUCLEOTIDE SEQUENCE</scope>
    <source>
        <strain evidence="4">HR02</strain>
    </source>
</reference>
<feature type="compositionally biased region" description="Polar residues" evidence="1">
    <location>
        <begin position="628"/>
        <end position="649"/>
    </location>
</feature>
<sequence length="683" mass="75435">MRRRTSHRGLHNLLLLVGAAISMGGIAIWSMHFIGNRAIYILDGREDLQIAYSTGMTVLSLLVPIFVLLLAFLAVSVNGRIRWWRIGLAGLLSGGAICGMHYLADASISNYQTSYQIGYVVGAALIAVSATVSGMHWCAAVGTSYRLLQVHSVKEGMSRRETLIMVICLSVAACAVMTISGIYSGWIRRDYASKSQQVVLAAAVFDEEGRIMVNQEGFLPSEVVTDTFVSRSHNEVFDTTHPLFHWMYRASRNWTSVAALTDKMANHIGHLSQDRYNSRMRVKLVEEDGSLVRHYDHLICELFSLAALALAYKMKDVLVHAGTLWEEIFATGNNTNHASSSQLDSATPGRSPQLQRGFRDKSILEGLAEKGLAPMHQQYGRGCLMFLVRHISSRRDLDKLEAAGYRFAEVRHVVGSIRSSMQIMNPDFASSLNSMSSNRKRGATLIPGVHLGIFAIRARLDHCGFDVLVQKEAKNLLPTAALPLERLEPWQVEFITRLRGLTPSAIVGKLSSDGGLSPRQARFACHQLVYGDSPHHVEFSHLVHRELSSILHNIPSANFYKNPGRPSSRRAHAWIQKIRVDRGHSRGVSLQLSARSQEQLSTAAFSHSPPRNFSDRISFDECHKGHSASISSPAIRTSPTTQTVDATPQGQDKQLFGGIMVSQQIMVDVQEVSYVATAARLAS</sequence>
<dbReference type="PANTHER" id="PTHR35152">
    <property type="entry name" value="DOMAIN SIGNALLING PROTEIN, PUTATIVE (AFU_ORTHOLOGUE AFUA_5G11310)-RELATED"/>
    <property type="match status" value="1"/>
</dbReference>
<accession>A0A9P8MWU8</accession>
<dbReference type="AlphaFoldDB" id="A0A9P8MWU8"/>
<organism evidence="4 5">
    <name type="scientific">Hirsutella rhossiliensis</name>
    <dbReference type="NCBI Taxonomy" id="111463"/>
    <lineage>
        <taxon>Eukaryota</taxon>
        <taxon>Fungi</taxon>
        <taxon>Dikarya</taxon>
        <taxon>Ascomycota</taxon>
        <taxon>Pezizomycotina</taxon>
        <taxon>Sordariomycetes</taxon>
        <taxon>Hypocreomycetidae</taxon>
        <taxon>Hypocreales</taxon>
        <taxon>Ophiocordycipitaceae</taxon>
        <taxon>Hirsutella</taxon>
    </lineage>
</organism>
<dbReference type="Proteomes" id="UP000824596">
    <property type="component" value="Unassembled WGS sequence"/>
</dbReference>
<feature type="transmembrane region" description="Helical" evidence="2">
    <location>
        <begin position="116"/>
        <end position="142"/>
    </location>
</feature>
<feature type="compositionally biased region" description="Polar residues" evidence="1">
    <location>
        <begin position="336"/>
        <end position="354"/>
    </location>
</feature>
<keyword evidence="5" id="KW-1185">Reference proteome</keyword>
<feature type="domain" description="MHYT" evidence="3">
    <location>
        <begin position="1"/>
        <end position="180"/>
    </location>
</feature>
<protein>
    <submittedName>
        <fullName evidence="4">MHYT domain signaling protein</fullName>
    </submittedName>
</protein>
<dbReference type="RefSeq" id="XP_044719204.1">
    <property type="nucleotide sequence ID" value="XM_044866240.1"/>
</dbReference>
<keyword evidence="2" id="KW-0812">Transmembrane</keyword>
<evidence type="ECO:0000259" key="3">
    <source>
        <dbReference type="PROSITE" id="PS50924"/>
    </source>
</evidence>
<feature type="transmembrane region" description="Helical" evidence="2">
    <location>
        <begin position="12"/>
        <end position="30"/>
    </location>
</feature>
<feature type="region of interest" description="Disordered" evidence="1">
    <location>
        <begin position="627"/>
        <end position="649"/>
    </location>
</feature>
<dbReference type="InterPro" id="IPR005330">
    <property type="entry name" value="MHYT_dom"/>
</dbReference>
<feature type="transmembrane region" description="Helical" evidence="2">
    <location>
        <begin position="50"/>
        <end position="74"/>
    </location>
</feature>
<keyword evidence="2" id="KW-0472">Membrane</keyword>
<feature type="transmembrane region" description="Helical" evidence="2">
    <location>
        <begin position="163"/>
        <end position="186"/>
    </location>
</feature>
<proteinExistence type="predicted"/>
<dbReference type="EMBL" id="JAIZPD010000008">
    <property type="protein sequence ID" value="KAH0961691.1"/>
    <property type="molecule type" value="Genomic_DNA"/>
</dbReference>
<evidence type="ECO:0000313" key="4">
    <source>
        <dbReference type="EMBL" id="KAH0961691.1"/>
    </source>
</evidence>
<dbReference type="GeneID" id="68356898"/>
<comment type="caution">
    <text evidence="4">The sequence shown here is derived from an EMBL/GenBank/DDBJ whole genome shotgun (WGS) entry which is preliminary data.</text>
</comment>
<dbReference type="PANTHER" id="PTHR35152:SF1">
    <property type="entry name" value="DOMAIN SIGNALLING PROTEIN, PUTATIVE (AFU_ORTHOLOGUE AFUA_5G11310)-RELATED"/>
    <property type="match status" value="1"/>
</dbReference>
<name>A0A9P8MWU8_9HYPO</name>
<gene>
    <name evidence="4" type="ORF">HRG_07769</name>
</gene>
<evidence type="ECO:0000313" key="5">
    <source>
        <dbReference type="Proteomes" id="UP000824596"/>
    </source>
</evidence>
<dbReference type="PROSITE" id="PS50924">
    <property type="entry name" value="MHYT"/>
    <property type="match status" value="1"/>
</dbReference>
<evidence type="ECO:0000256" key="1">
    <source>
        <dbReference type="SAM" id="MobiDB-lite"/>
    </source>
</evidence>
<evidence type="ECO:0000256" key="2">
    <source>
        <dbReference type="SAM" id="Phobius"/>
    </source>
</evidence>
<dbReference type="Pfam" id="PF03707">
    <property type="entry name" value="MHYT"/>
    <property type="match status" value="1"/>
</dbReference>
<dbReference type="OrthoDB" id="264015at2759"/>